<dbReference type="InterPro" id="IPR050490">
    <property type="entry name" value="Bact_solute-bd_prot1"/>
</dbReference>
<dbReference type="SUPFAM" id="SSF53850">
    <property type="entry name" value="Periplasmic binding protein-like II"/>
    <property type="match status" value="1"/>
</dbReference>
<gene>
    <name evidence="4" type="ORF">SAMN05216252_113124</name>
</gene>
<comment type="similarity">
    <text evidence="1">Belongs to the bacterial solute-binding protein 1 family.</text>
</comment>
<dbReference type="PROSITE" id="PS51257">
    <property type="entry name" value="PROKAR_LIPOPROTEIN"/>
    <property type="match status" value="1"/>
</dbReference>
<keyword evidence="3" id="KW-0732">Signal</keyword>
<dbReference type="PANTHER" id="PTHR43649:SF29">
    <property type="entry name" value="OSMOPROTECTIVE COMPOUNDS-BINDING PROTEIN GGTB"/>
    <property type="match status" value="1"/>
</dbReference>
<dbReference type="RefSeq" id="WP_089226073.1">
    <property type="nucleotide sequence ID" value="NZ_FZOF01000013.1"/>
</dbReference>
<dbReference type="AlphaFoldDB" id="A0A239JR58"/>
<dbReference type="OrthoDB" id="358201at2"/>
<feature type="chain" id="PRO_5013394425" evidence="3">
    <location>
        <begin position="31"/>
        <end position="427"/>
    </location>
</feature>
<dbReference type="PANTHER" id="PTHR43649">
    <property type="entry name" value="ARABINOSE-BINDING PROTEIN-RELATED"/>
    <property type="match status" value="1"/>
</dbReference>
<evidence type="ECO:0000256" key="1">
    <source>
        <dbReference type="ARBA" id="ARBA00008520"/>
    </source>
</evidence>
<keyword evidence="2" id="KW-0813">Transport</keyword>
<evidence type="ECO:0000313" key="4">
    <source>
        <dbReference type="EMBL" id="SNT07254.1"/>
    </source>
</evidence>
<organism evidence="4 5">
    <name type="scientific">Actinacidiphila glaucinigra</name>
    <dbReference type="NCBI Taxonomy" id="235986"/>
    <lineage>
        <taxon>Bacteria</taxon>
        <taxon>Bacillati</taxon>
        <taxon>Actinomycetota</taxon>
        <taxon>Actinomycetes</taxon>
        <taxon>Kitasatosporales</taxon>
        <taxon>Streptomycetaceae</taxon>
        <taxon>Actinacidiphila</taxon>
    </lineage>
</organism>
<proteinExistence type="inferred from homology"/>
<evidence type="ECO:0000313" key="5">
    <source>
        <dbReference type="Proteomes" id="UP000198280"/>
    </source>
</evidence>
<dbReference type="Pfam" id="PF01547">
    <property type="entry name" value="SBP_bac_1"/>
    <property type="match status" value="1"/>
</dbReference>
<protein>
    <submittedName>
        <fullName evidence="4">Carbohydrate ABC transporter substrate-binding protein, CUT1 family</fullName>
    </submittedName>
</protein>
<keyword evidence="5" id="KW-1185">Reference proteome</keyword>
<dbReference type="EMBL" id="FZOF01000013">
    <property type="protein sequence ID" value="SNT07254.1"/>
    <property type="molecule type" value="Genomic_DNA"/>
</dbReference>
<sequence>MPRRTAVGRRSTALLAAAGLSLLAACSSTASGGAGGGSLTYLTFNTPTLTPAFWKDSIARAQKAAPGVSVKQVVAPSTDRDSYAKQLQASGQFPDLLQSITPAQYTEAGLLTPYEQSWIDQNFLLPQGNAIKGKVYIPPTNSQIIPLVFYNKELFEKARVTPPATWKQFLAVSEKLKASGVTPIELGGNDPFAAGMPLTGALSADVLGKNPQWIQQRHEGKVKFTDADVVAAATKMRTLVEKGYFEKGALNVSYADSIKDFNAGKAAMYPMGSWYLGSIPKDQWDTIGVFPWPTDDGSTVVPFAVGGSMAISTKAKDQKGAMAFAKAWSLDAGNLKALIEGDGAFPMLKDKTLDDYGVNVSPAFTDSYAFVTKDNTKVSSIGWATNDDALPGSLNNEFYAAAQALFNTDDVKGEMAKLDQAWDSATK</sequence>
<feature type="signal peptide" evidence="3">
    <location>
        <begin position="1"/>
        <end position="30"/>
    </location>
</feature>
<reference evidence="4 5" key="1">
    <citation type="submission" date="2017-06" db="EMBL/GenBank/DDBJ databases">
        <authorList>
            <person name="Kim H.J."/>
            <person name="Triplett B.A."/>
        </authorList>
    </citation>
    <scope>NUCLEOTIDE SEQUENCE [LARGE SCALE GENOMIC DNA]</scope>
    <source>
        <strain evidence="4 5">CGMCC 4.1858</strain>
    </source>
</reference>
<evidence type="ECO:0000256" key="2">
    <source>
        <dbReference type="ARBA" id="ARBA00022448"/>
    </source>
</evidence>
<dbReference type="Proteomes" id="UP000198280">
    <property type="component" value="Unassembled WGS sequence"/>
</dbReference>
<name>A0A239JR58_9ACTN</name>
<dbReference type="Gene3D" id="3.40.190.10">
    <property type="entry name" value="Periplasmic binding protein-like II"/>
    <property type="match status" value="2"/>
</dbReference>
<dbReference type="InterPro" id="IPR006059">
    <property type="entry name" value="SBP"/>
</dbReference>
<evidence type="ECO:0000256" key="3">
    <source>
        <dbReference type="SAM" id="SignalP"/>
    </source>
</evidence>
<accession>A0A239JR58</accession>